<accession>A0A974HLG7</accession>
<dbReference type="SUPFAM" id="SSF53098">
    <property type="entry name" value="Ribonuclease H-like"/>
    <property type="match status" value="1"/>
</dbReference>
<proteinExistence type="predicted"/>
<evidence type="ECO:0008006" key="3">
    <source>
        <dbReference type="Google" id="ProtNLM"/>
    </source>
</evidence>
<dbReference type="InterPro" id="IPR012337">
    <property type="entry name" value="RNaseH-like_sf"/>
</dbReference>
<dbReference type="Proteomes" id="UP000694892">
    <property type="component" value="Chromosome 4S"/>
</dbReference>
<dbReference type="EMBL" id="CM004473">
    <property type="protein sequence ID" value="OCT82532.1"/>
    <property type="molecule type" value="Genomic_DNA"/>
</dbReference>
<evidence type="ECO:0000313" key="2">
    <source>
        <dbReference type="Proteomes" id="UP000694892"/>
    </source>
</evidence>
<name>A0A974HLG7_XENLA</name>
<dbReference type="AlphaFoldDB" id="A0A974HLG7"/>
<dbReference type="OMA" id="CTIMMAN"/>
<reference evidence="2" key="1">
    <citation type="journal article" date="2016" name="Nature">
        <title>Genome evolution in the allotetraploid frog Xenopus laevis.</title>
        <authorList>
            <person name="Session A.M."/>
            <person name="Uno Y."/>
            <person name="Kwon T."/>
            <person name="Chapman J.A."/>
            <person name="Toyoda A."/>
            <person name="Takahashi S."/>
            <person name="Fukui A."/>
            <person name="Hikosaka A."/>
            <person name="Suzuki A."/>
            <person name="Kondo M."/>
            <person name="van Heeringen S.J."/>
            <person name="Quigley I."/>
            <person name="Heinz S."/>
            <person name="Ogino H."/>
            <person name="Ochi H."/>
            <person name="Hellsten U."/>
            <person name="Lyons J.B."/>
            <person name="Simakov O."/>
            <person name="Putnam N."/>
            <person name="Stites J."/>
            <person name="Kuroki Y."/>
            <person name="Tanaka T."/>
            <person name="Michiue T."/>
            <person name="Watanabe M."/>
            <person name="Bogdanovic O."/>
            <person name="Lister R."/>
            <person name="Georgiou G."/>
            <person name="Paranjpe S.S."/>
            <person name="van Kruijsbergen I."/>
            <person name="Shu S."/>
            <person name="Carlson J."/>
            <person name="Kinoshita T."/>
            <person name="Ohta Y."/>
            <person name="Mawaribuchi S."/>
            <person name="Jenkins J."/>
            <person name="Grimwood J."/>
            <person name="Schmutz J."/>
            <person name="Mitros T."/>
            <person name="Mozaffari S.V."/>
            <person name="Suzuki Y."/>
            <person name="Haramoto Y."/>
            <person name="Yamamoto T.S."/>
            <person name="Takagi C."/>
            <person name="Heald R."/>
            <person name="Miller K."/>
            <person name="Haudenschild C."/>
            <person name="Kitzman J."/>
            <person name="Nakayama T."/>
            <person name="Izutsu Y."/>
            <person name="Robert J."/>
            <person name="Fortriede J."/>
            <person name="Burns K."/>
            <person name="Lotay V."/>
            <person name="Karimi K."/>
            <person name="Yasuoka Y."/>
            <person name="Dichmann D.S."/>
            <person name="Flajnik M.F."/>
            <person name="Houston D.W."/>
            <person name="Shendure J."/>
            <person name="DuPasquier L."/>
            <person name="Vize P.D."/>
            <person name="Zorn A.M."/>
            <person name="Ito M."/>
            <person name="Marcotte E.M."/>
            <person name="Wallingford J.B."/>
            <person name="Ito Y."/>
            <person name="Asashima M."/>
            <person name="Ueno N."/>
            <person name="Matsuda Y."/>
            <person name="Veenstra G.J."/>
            <person name="Fujiyama A."/>
            <person name="Harland R.M."/>
            <person name="Taira M."/>
            <person name="Rokhsar D.S."/>
        </authorList>
    </citation>
    <scope>NUCLEOTIDE SEQUENCE [LARGE SCALE GENOMIC DNA]</scope>
    <source>
        <strain evidence="2">J</strain>
    </source>
</reference>
<dbReference type="PANTHER" id="PTHR45913">
    <property type="entry name" value="EPM2A-INTERACTING PROTEIN 1"/>
    <property type="match status" value="1"/>
</dbReference>
<gene>
    <name evidence="1" type="ORF">XELAEV_18025064mg</name>
</gene>
<dbReference type="PANTHER" id="PTHR45913:SF10">
    <property type="entry name" value="DUF4371 DOMAIN-CONTAINING PROTEIN"/>
    <property type="match status" value="1"/>
</dbReference>
<sequence length="395" mass="45578">MSSNITNQQVEDLKLVSALSIAVDESCDLNDTAQVSLFVRFISSTGPKEELLGLLPLKGQTLGEDIANAVIKCIEKHHIPLDKIVSISTDGAKSMTGIRKGFVAIMKQKMNHEILTYHCIIHQEALCAQTFPEEIFKVMELVIKIINSIIAKALNHRYVSFFTPASVFDAGVHFFDAGVHFFWPRIRTWRINYHRQFRELLVEMESEYAGLLMHNKVRWLSRGNVLKRFASLLTEIKAFFLEKGVHYPELTNDQWIQKLYFMVDVTSHLNQLNHKLQGKETQFFLYILEKNKCELSSQHKWSALKDLDKEDMLIFNTWNIPDSYNQLKKLAFAVLSLFGSTYLCEQSFPSMNLIKSKLRSRLINENLELCLKLKTTTYKPDLLKLSKEMQGHCSH</sequence>
<evidence type="ECO:0000313" key="1">
    <source>
        <dbReference type="EMBL" id="OCT82532.1"/>
    </source>
</evidence>
<organism evidence="1 2">
    <name type="scientific">Xenopus laevis</name>
    <name type="common">African clawed frog</name>
    <dbReference type="NCBI Taxonomy" id="8355"/>
    <lineage>
        <taxon>Eukaryota</taxon>
        <taxon>Metazoa</taxon>
        <taxon>Chordata</taxon>
        <taxon>Craniata</taxon>
        <taxon>Vertebrata</taxon>
        <taxon>Euteleostomi</taxon>
        <taxon>Amphibia</taxon>
        <taxon>Batrachia</taxon>
        <taxon>Anura</taxon>
        <taxon>Pipoidea</taxon>
        <taxon>Pipidae</taxon>
        <taxon>Xenopodinae</taxon>
        <taxon>Xenopus</taxon>
        <taxon>Xenopus</taxon>
    </lineage>
</organism>
<protein>
    <recommendedName>
        <fullName evidence="3">DUF4371 domain-containing protein</fullName>
    </recommendedName>
</protein>